<gene>
    <name evidence="2" type="ORF">SM757_12615</name>
</gene>
<evidence type="ECO:0000313" key="2">
    <source>
        <dbReference type="EMBL" id="MDZ5457414.1"/>
    </source>
</evidence>
<keyword evidence="1" id="KW-0732">Signal</keyword>
<dbReference type="Gene3D" id="3.20.20.80">
    <property type="entry name" value="Glycosidases"/>
    <property type="match status" value="1"/>
</dbReference>
<dbReference type="SUPFAM" id="SSF51445">
    <property type="entry name" value="(Trans)glycosidases"/>
    <property type="match status" value="1"/>
</dbReference>
<reference evidence="2 3" key="1">
    <citation type="submission" date="2023-11" db="EMBL/GenBank/DDBJ databases">
        <title>Draft genome of Azohydromonas lata strain H1 (DSM1123), a polyhydroxyalkanoate producer.</title>
        <authorList>
            <person name="Traversa D."/>
            <person name="D'Addabbo P."/>
            <person name="Pazzani C."/>
            <person name="Manzari C."/>
            <person name="Chiara M."/>
            <person name="Scrascia M."/>
        </authorList>
    </citation>
    <scope>NUCLEOTIDE SEQUENCE [LARGE SCALE GENOMIC DNA]</scope>
    <source>
        <strain evidence="2 3">H1</strain>
    </source>
</reference>
<dbReference type="Proteomes" id="UP001293718">
    <property type="component" value="Unassembled WGS sequence"/>
</dbReference>
<proteinExistence type="predicted"/>
<sequence>MKYSFQSRVALTGSMISLAVMLAACGGGEDETAAQAESAQAVALESAKEVTSTTSSDGFMPEVTPDAWELANDPTVEQSFLAAMQQKAASAPLLSAAVTDARVKWNPGHYIALGRRDATTLQQALTEIKDLPQVKGLILRYEWPQIETSKGVYDFTRIDRDLALAQSAGKRLWVMVGTKVFTAGGRAVPDYMHTAEYEGGAYKILIGARDALGSNERYGENAALHNVKVRDRLIALATALGNRYNRNNAFEGMTFNETAMGQMAVPLTTTQRTAYFTNLAAVDAATQRAFPNTVAMQFINFPRPYMAGLITNMVNSKVALGGPDILMQDPDLTNNIYPLYDLAKGKVPVGPSVQPENYLTTVQNGPLNPPKISDLYAFGRNRLGANYMFWTRSFTGSPAPYPKVLEFFKSSAFPKDSSGGLNATCPSTYAACVPKL</sequence>
<feature type="chain" id="PRO_5047455731" evidence="1">
    <location>
        <begin position="20"/>
        <end position="436"/>
    </location>
</feature>
<comment type="caution">
    <text evidence="2">The sequence shown here is derived from an EMBL/GenBank/DDBJ whole genome shotgun (WGS) entry which is preliminary data.</text>
</comment>
<accession>A0ABU5IE78</accession>
<keyword evidence="3" id="KW-1185">Reference proteome</keyword>
<protein>
    <submittedName>
        <fullName evidence="2">Uncharacterized protein</fullName>
    </submittedName>
</protein>
<dbReference type="RefSeq" id="WP_322465730.1">
    <property type="nucleotide sequence ID" value="NZ_JAXOJX010000018.1"/>
</dbReference>
<dbReference type="EMBL" id="JAXOJX010000018">
    <property type="protein sequence ID" value="MDZ5457414.1"/>
    <property type="molecule type" value="Genomic_DNA"/>
</dbReference>
<name>A0ABU5IE78_9BURK</name>
<feature type="signal peptide" evidence="1">
    <location>
        <begin position="1"/>
        <end position="19"/>
    </location>
</feature>
<dbReference type="InterPro" id="IPR017853">
    <property type="entry name" value="GH"/>
</dbReference>
<dbReference type="PROSITE" id="PS51257">
    <property type="entry name" value="PROKAR_LIPOPROTEIN"/>
    <property type="match status" value="1"/>
</dbReference>
<evidence type="ECO:0000313" key="3">
    <source>
        <dbReference type="Proteomes" id="UP001293718"/>
    </source>
</evidence>
<evidence type="ECO:0000256" key="1">
    <source>
        <dbReference type="SAM" id="SignalP"/>
    </source>
</evidence>
<organism evidence="2 3">
    <name type="scientific">Azohydromonas lata</name>
    <dbReference type="NCBI Taxonomy" id="45677"/>
    <lineage>
        <taxon>Bacteria</taxon>
        <taxon>Pseudomonadati</taxon>
        <taxon>Pseudomonadota</taxon>
        <taxon>Betaproteobacteria</taxon>
        <taxon>Burkholderiales</taxon>
        <taxon>Sphaerotilaceae</taxon>
        <taxon>Azohydromonas</taxon>
    </lineage>
</organism>